<gene>
    <name evidence="2" type="ORF">NDU88_002310</name>
</gene>
<evidence type="ECO:0000313" key="3">
    <source>
        <dbReference type="Proteomes" id="UP001066276"/>
    </source>
</evidence>
<accession>A0AAV7SBJ4</accession>
<feature type="region of interest" description="Disordered" evidence="1">
    <location>
        <begin position="232"/>
        <end position="288"/>
    </location>
</feature>
<name>A0AAV7SBJ4_PLEWA</name>
<dbReference type="AlphaFoldDB" id="A0AAV7SBJ4"/>
<dbReference type="Proteomes" id="UP001066276">
    <property type="component" value="Chromosome 4_2"/>
</dbReference>
<evidence type="ECO:0000313" key="2">
    <source>
        <dbReference type="EMBL" id="KAJ1161829.1"/>
    </source>
</evidence>
<feature type="compositionally biased region" description="Polar residues" evidence="1">
    <location>
        <begin position="233"/>
        <end position="260"/>
    </location>
</feature>
<evidence type="ECO:0000256" key="1">
    <source>
        <dbReference type="SAM" id="MobiDB-lite"/>
    </source>
</evidence>
<protein>
    <submittedName>
        <fullName evidence="2">Uncharacterized protein</fullName>
    </submittedName>
</protein>
<keyword evidence="3" id="KW-1185">Reference proteome</keyword>
<feature type="region of interest" description="Disordered" evidence="1">
    <location>
        <begin position="29"/>
        <end position="56"/>
    </location>
</feature>
<reference evidence="2" key="1">
    <citation type="journal article" date="2022" name="bioRxiv">
        <title>Sequencing and chromosome-scale assembly of the giantPleurodeles waltlgenome.</title>
        <authorList>
            <person name="Brown T."/>
            <person name="Elewa A."/>
            <person name="Iarovenko S."/>
            <person name="Subramanian E."/>
            <person name="Araus A.J."/>
            <person name="Petzold A."/>
            <person name="Susuki M."/>
            <person name="Suzuki K.-i.T."/>
            <person name="Hayashi T."/>
            <person name="Toyoda A."/>
            <person name="Oliveira C."/>
            <person name="Osipova E."/>
            <person name="Leigh N.D."/>
            <person name="Simon A."/>
            <person name="Yun M.H."/>
        </authorList>
    </citation>
    <scope>NUCLEOTIDE SEQUENCE</scope>
    <source>
        <strain evidence="2">20211129_DDA</strain>
        <tissue evidence="2">Liver</tissue>
    </source>
</reference>
<feature type="compositionally biased region" description="Basic and acidic residues" evidence="1">
    <location>
        <begin position="264"/>
        <end position="273"/>
    </location>
</feature>
<feature type="compositionally biased region" description="Acidic residues" evidence="1">
    <location>
        <begin position="29"/>
        <end position="45"/>
    </location>
</feature>
<organism evidence="2 3">
    <name type="scientific">Pleurodeles waltl</name>
    <name type="common">Iberian ribbed newt</name>
    <dbReference type="NCBI Taxonomy" id="8319"/>
    <lineage>
        <taxon>Eukaryota</taxon>
        <taxon>Metazoa</taxon>
        <taxon>Chordata</taxon>
        <taxon>Craniata</taxon>
        <taxon>Vertebrata</taxon>
        <taxon>Euteleostomi</taxon>
        <taxon>Amphibia</taxon>
        <taxon>Batrachia</taxon>
        <taxon>Caudata</taxon>
        <taxon>Salamandroidea</taxon>
        <taxon>Salamandridae</taxon>
        <taxon>Pleurodelinae</taxon>
        <taxon>Pleurodeles</taxon>
    </lineage>
</organism>
<dbReference type="EMBL" id="JANPWB010000008">
    <property type="protein sequence ID" value="KAJ1161829.1"/>
    <property type="molecule type" value="Genomic_DNA"/>
</dbReference>
<sequence length="288" mass="31800">MDRLVIHSFLTEDSCLRDGADFTKTDECITEPDEETHETSLEGEDGSVSPAYDQEPESEEIITLELQEVIAVEEEAMSINTQLHEDSPVEHGDETHHINNEMLADIPQRSSHDFDEVIINLQQQQFTLLEDKLTQMNEHLAQQNKILNKLAKATEIQNNSILKQSSALNKQTFALNNLATAFQGGSNKLETLCNKVQHTNMSLVQGTTALHTTIQGALDLILMDIRDNGQLAPETSSTSFSSNPLGSHTNTPSGSPTNTGRPGLRGERRRDGFTQDVSLPITTAHAKN</sequence>
<comment type="caution">
    <text evidence="2">The sequence shown here is derived from an EMBL/GenBank/DDBJ whole genome shotgun (WGS) entry which is preliminary data.</text>
</comment>
<proteinExistence type="predicted"/>